<dbReference type="PRINTS" id="PR00344">
    <property type="entry name" value="BCTRLSENSOR"/>
</dbReference>
<dbReference type="InterPro" id="IPR036097">
    <property type="entry name" value="HisK_dim/P_sf"/>
</dbReference>
<dbReference type="InterPro" id="IPR041664">
    <property type="entry name" value="AAA_16"/>
</dbReference>
<dbReference type="PROSITE" id="PS50109">
    <property type="entry name" value="HIS_KIN"/>
    <property type="match status" value="1"/>
</dbReference>
<dbReference type="SUPFAM" id="SSF56112">
    <property type="entry name" value="Protein kinase-like (PK-like)"/>
    <property type="match status" value="1"/>
</dbReference>
<dbReference type="InterPro" id="IPR004358">
    <property type="entry name" value="Sig_transdc_His_kin-like_C"/>
</dbReference>
<dbReference type="InterPro" id="IPR011009">
    <property type="entry name" value="Kinase-like_dom_sf"/>
</dbReference>
<dbReference type="STRING" id="980561.A1359_08175"/>
<keyword evidence="7" id="KW-1185">Reference proteome</keyword>
<dbReference type="SUPFAM" id="SSF52540">
    <property type="entry name" value="P-loop containing nucleoside triphosphate hydrolases"/>
    <property type="match status" value="1"/>
</dbReference>
<dbReference type="InterPro" id="IPR029016">
    <property type="entry name" value="GAF-like_dom_sf"/>
</dbReference>
<dbReference type="Pfam" id="PF00512">
    <property type="entry name" value="HisKA"/>
    <property type="match status" value="1"/>
</dbReference>
<dbReference type="InterPro" id="IPR027417">
    <property type="entry name" value="P-loop_NTPase"/>
</dbReference>
<dbReference type="Gene3D" id="3.40.50.300">
    <property type="entry name" value="P-loop containing nucleotide triphosphate hydrolases"/>
    <property type="match status" value="1"/>
</dbReference>
<dbReference type="PANTHER" id="PTHR43642">
    <property type="entry name" value="HYBRID SIGNAL TRANSDUCTION HISTIDINE KINASE G"/>
    <property type="match status" value="1"/>
</dbReference>
<dbReference type="SMART" id="SM00220">
    <property type="entry name" value="S_TKc"/>
    <property type="match status" value="1"/>
</dbReference>
<dbReference type="EC" id="2.7.13.3" evidence="2"/>
<evidence type="ECO:0000256" key="1">
    <source>
        <dbReference type="ARBA" id="ARBA00000085"/>
    </source>
</evidence>
<dbReference type="InterPro" id="IPR005467">
    <property type="entry name" value="His_kinase_dom"/>
</dbReference>
<dbReference type="Gene3D" id="3.30.565.10">
    <property type="entry name" value="Histidine kinase-like ATPase, C-terminal domain"/>
    <property type="match status" value="1"/>
</dbReference>
<dbReference type="Pfam" id="PF01590">
    <property type="entry name" value="GAF"/>
    <property type="match status" value="1"/>
</dbReference>
<dbReference type="PROSITE" id="PS50011">
    <property type="entry name" value="PROTEIN_KINASE_DOM"/>
    <property type="match status" value="1"/>
</dbReference>
<protein>
    <recommendedName>
        <fullName evidence="2">histidine kinase</fullName>
        <ecNumber evidence="2">2.7.13.3</ecNumber>
    </recommendedName>
</protein>
<dbReference type="SMART" id="SM00065">
    <property type="entry name" value="GAF"/>
    <property type="match status" value="1"/>
</dbReference>
<dbReference type="InterPro" id="IPR003594">
    <property type="entry name" value="HATPase_dom"/>
</dbReference>
<dbReference type="RefSeq" id="WP_066981399.1">
    <property type="nucleotide sequence ID" value="NZ_LUUI01000096.1"/>
</dbReference>
<comment type="caution">
    <text evidence="6">The sequence shown here is derived from an EMBL/GenBank/DDBJ whole genome shotgun (WGS) entry which is preliminary data.</text>
</comment>
<dbReference type="Pfam" id="PF00069">
    <property type="entry name" value="Pkinase"/>
    <property type="match status" value="1"/>
</dbReference>
<gene>
    <name evidence="6" type="ORF">A1359_08175</name>
</gene>
<dbReference type="GO" id="GO:0005524">
    <property type="term" value="F:ATP binding"/>
    <property type="evidence" value="ECO:0007669"/>
    <property type="project" value="InterPro"/>
</dbReference>
<dbReference type="SUPFAM" id="SSF47384">
    <property type="entry name" value="Homodimeric domain of signal transducing histidine kinase"/>
    <property type="match status" value="1"/>
</dbReference>
<feature type="domain" description="Protein kinase" evidence="4">
    <location>
        <begin position="20"/>
        <end position="288"/>
    </location>
</feature>
<evidence type="ECO:0000256" key="3">
    <source>
        <dbReference type="ARBA" id="ARBA00022553"/>
    </source>
</evidence>
<dbReference type="CDD" id="cd14014">
    <property type="entry name" value="STKc_PknB_like"/>
    <property type="match status" value="1"/>
</dbReference>
<dbReference type="Pfam" id="PF13191">
    <property type="entry name" value="AAA_16"/>
    <property type="match status" value="1"/>
</dbReference>
<comment type="catalytic activity">
    <reaction evidence="1">
        <text>ATP + protein L-histidine = ADP + protein N-phospho-L-histidine.</text>
        <dbReference type="EC" id="2.7.13.3"/>
    </reaction>
</comment>
<dbReference type="InterPro" id="IPR000719">
    <property type="entry name" value="Prot_kinase_dom"/>
</dbReference>
<dbReference type="Gene3D" id="1.10.510.10">
    <property type="entry name" value="Transferase(Phosphotransferase) domain 1"/>
    <property type="match status" value="1"/>
</dbReference>
<dbReference type="EMBL" id="LUUI01000096">
    <property type="protein sequence ID" value="OAI16313.1"/>
    <property type="molecule type" value="Genomic_DNA"/>
</dbReference>
<dbReference type="InterPro" id="IPR053159">
    <property type="entry name" value="Hybrid_Histidine_Kinase"/>
</dbReference>
<dbReference type="Gene3D" id="1.10.287.130">
    <property type="match status" value="1"/>
</dbReference>
<organism evidence="6 7">
    <name type="scientific">Methylomonas lenta</name>
    <dbReference type="NCBI Taxonomy" id="980561"/>
    <lineage>
        <taxon>Bacteria</taxon>
        <taxon>Pseudomonadati</taxon>
        <taxon>Pseudomonadota</taxon>
        <taxon>Gammaproteobacteria</taxon>
        <taxon>Methylococcales</taxon>
        <taxon>Methylococcaceae</taxon>
        <taxon>Methylomonas</taxon>
    </lineage>
</organism>
<evidence type="ECO:0000313" key="7">
    <source>
        <dbReference type="Proteomes" id="UP000078476"/>
    </source>
</evidence>
<dbReference type="InterPro" id="IPR003661">
    <property type="entry name" value="HisK_dim/P_dom"/>
</dbReference>
<evidence type="ECO:0000256" key="2">
    <source>
        <dbReference type="ARBA" id="ARBA00012438"/>
    </source>
</evidence>
<dbReference type="Gene3D" id="3.30.450.40">
    <property type="match status" value="1"/>
</dbReference>
<name>A0A177NFT6_9GAMM</name>
<dbReference type="PANTHER" id="PTHR43642:SF1">
    <property type="entry name" value="HYBRID SIGNAL TRANSDUCTION HISTIDINE KINASE G"/>
    <property type="match status" value="1"/>
</dbReference>
<dbReference type="Proteomes" id="UP000078476">
    <property type="component" value="Unassembled WGS sequence"/>
</dbReference>
<evidence type="ECO:0000313" key="6">
    <source>
        <dbReference type="EMBL" id="OAI16313.1"/>
    </source>
</evidence>
<proteinExistence type="predicted"/>
<sequence>MIDTNIKTNLLQDAPHLINYVINEKLGESLQALVYKGYHAHVPDYPVVIKCLKLLSSWEDQSRHLRQKVERLKVLHNPRVSTPLALESCDDHHFIVQPWFAGHTLNHWANLQDTVKITDFFTIACALAETLQSVHEAGITHGGIKPHNILLQADNLNLRLTDFITPLDIRDVSHFIYDPEFVRNTLAYTSPEQTGRINYRVDFSTDLYSLGIVFFELLTGRLPFFSKDPLELIHSHLAEEAEKIDNLNPDIPHTLANIIAKLLVKQPEKRYQSAAGLYADLRRCQEEYDKTASISHFNICQHDLSRRVIFISKMVGRQTESELIHQAYAQVMRGQFRSVFISGLSGIGKTRLIQELQKPLVKNRGYFTSGKFDQYQKNIPYSSLIQALRNLIRTFLTESNNQVAHWRHKILEAVENNGGVIIDVVPELAYIIGPQPEPLHLPPVEARNRFNNLFGRFLSCLASENNPLVLFIDDLQWCDSATFDFLQNVFASHQEHPFLFFMGAYRHNEVDNAHPLTKLIRAIQENQGPLAEIRLEALSDNHCHEMVAYILDSPLETTVHLAKFIAHLTEGNPLFVSESLAWLYNEGLLSTDEDQHWIWDMQRIREAHMPTSVVELFSSKVCKLPLKTLHILNHCACMGNRFTADEVALVMGIRIETLFEDLKPVLSLGLLLENKADLQFVHDRVQEAVLRQVDIKIRPAIHWRIGKRLLDALTVNHAQEKRDTLVVGDTEYQCAVKHSFDPENLDNLFTIATHLNQGRSVTLDSETTYWLADINFHAGNKALNALAGEAANEFFLQAHQYLPANGWEAAYPLTFRIHQRLAKTELMCGHYERSENLLNNLIEHAISDLDKAEALAEQTTSLSSFGNFNQAILTANRGLAYFNKSIPDNADQARQRLIGLMAKIQAKGDVWRIILNMPFTQERQSKIELAIYSELIPDLYMSGLVPQLYLSAAQSTLHCLEGGMDESVIYSFSIMGLNLGEQGQFELAFKYQDLAHDLCAKYPNTFGTTRGMNGIVWCNMHSRSHPADIIDYAQKGIQCGKNCGDLYNAGLCYGPLMWNLVAQSANLRLIEEAAEECLQFSRKNQLSFSVGLAEAVQAGWILPMKPDYHPVDMQPTLARWAKDNYVSASGSYFALLGFAQYFLGDYSAAAQSLQKVDEYLHGLTDNVLKRLWYVFKILNHLRLFPQVGWTEIAPEINNLLEKLEVWATLGPLLQPYVALIHAEIALYQAQYREARNLYLDAIALSVAQNYGLLSGHLYECLANLLSEHKLGNAELYFHEARRHYRLCRADAKNHLLQQRHPYIDMDTAARKAQVKNVPATLPSLDINYLMKSALALSAEIDLNQLMQKIMAVVLESSAAQHGYLLIKQGDDLMITAEQHIGKKQSIAKQAYPLSQDRSICRAIINYVLHTQEKVVLRDAMHEGDFQNAPEVQSLNLRSVLCLPIIKQTKFVGLVYLENRLSEAVFSAEKISMTELLTAQAAISLENANLLEQTRQAYLQLQENQEHMLQMEKLSAMGTLVGGVAHEINNPLMGVMNFVEFVAERTEDAKSKDVLNQALVHIQRIKKIVTNMLVFIRTQSSPTGHSSFAEVLKQTLMLLEAELRKASIKLHIDIPEDLPQIACTPESLQQILVNLLINARDALLDRAQAQISIEAYRCGELIEIKLSDNGPGISPEIQNRMFDPFFTTKAPGKGTGLGLSVTRRLIQDCGGTIRIASQVDHGCLMLLGFHIYSG</sequence>
<dbReference type="GO" id="GO:0000155">
    <property type="term" value="F:phosphorelay sensor kinase activity"/>
    <property type="evidence" value="ECO:0007669"/>
    <property type="project" value="InterPro"/>
</dbReference>
<accession>A0A177NFT6</accession>
<dbReference type="InterPro" id="IPR003018">
    <property type="entry name" value="GAF"/>
</dbReference>
<dbReference type="Pfam" id="PF02518">
    <property type="entry name" value="HATPase_c"/>
    <property type="match status" value="1"/>
</dbReference>
<evidence type="ECO:0000259" key="4">
    <source>
        <dbReference type="PROSITE" id="PS50011"/>
    </source>
</evidence>
<reference evidence="6 7" key="1">
    <citation type="submission" date="2016-03" db="EMBL/GenBank/DDBJ databases">
        <authorList>
            <person name="Ploux O."/>
        </authorList>
    </citation>
    <scope>NUCLEOTIDE SEQUENCE [LARGE SCALE GENOMIC DNA]</scope>
    <source>
        <strain evidence="6 7">R-45370</strain>
    </source>
</reference>
<feature type="domain" description="Histidine kinase" evidence="5">
    <location>
        <begin position="1522"/>
        <end position="1732"/>
    </location>
</feature>
<dbReference type="SUPFAM" id="SSF55781">
    <property type="entry name" value="GAF domain-like"/>
    <property type="match status" value="1"/>
</dbReference>
<dbReference type="SMART" id="SM00388">
    <property type="entry name" value="HisKA"/>
    <property type="match status" value="1"/>
</dbReference>
<dbReference type="SUPFAM" id="SSF55874">
    <property type="entry name" value="ATPase domain of HSP90 chaperone/DNA topoisomerase II/histidine kinase"/>
    <property type="match status" value="1"/>
</dbReference>
<dbReference type="SMART" id="SM00387">
    <property type="entry name" value="HATPase_c"/>
    <property type="match status" value="1"/>
</dbReference>
<dbReference type="CDD" id="cd00082">
    <property type="entry name" value="HisKA"/>
    <property type="match status" value="1"/>
</dbReference>
<keyword evidence="3" id="KW-0597">Phosphoprotein</keyword>
<dbReference type="OrthoDB" id="9801841at2"/>
<dbReference type="InterPro" id="IPR036890">
    <property type="entry name" value="HATPase_C_sf"/>
</dbReference>
<evidence type="ECO:0000259" key="5">
    <source>
        <dbReference type="PROSITE" id="PS50109"/>
    </source>
</evidence>